<dbReference type="RefSeq" id="WP_353648218.1">
    <property type="nucleotide sequence ID" value="NZ_CP159218.1"/>
</dbReference>
<gene>
    <name evidence="1" type="ORF">ABLG96_15365</name>
</gene>
<organism evidence="1">
    <name type="scientific">Nakamurella sp. A5-74</name>
    <dbReference type="NCBI Taxonomy" id="3158264"/>
    <lineage>
        <taxon>Bacteria</taxon>
        <taxon>Bacillati</taxon>
        <taxon>Actinomycetota</taxon>
        <taxon>Actinomycetes</taxon>
        <taxon>Nakamurellales</taxon>
        <taxon>Nakamurellaceae</taxon>
        <taxon>Nakamurella</taxon>
    </lineage>
</organism>
<reference evidence="1" key="1">
    <citation type="submission" date="2024-05" db="EMBL/GenBank/DDBJ databases">
        <authorList>
            <person name="Cai S.Y."/>
            <person name="Jin L.M."/>
            <person name="Li H.R."/>
        </authorList>
    </citation>
    <scope>NUCLEOTIDE SEQUENCE</scope>
    <source>
        <strain evidence="1">A5-74</strain>
    </source>
</reference>
<accession>A0AAU8DKB6</accession>
<dbReference type="EMBL" id="CP159218">
    <property type="protein sequence ID" value="XCG62603.1"/>
    <property type="molecule type" value="Genomic_DNA"/>
</dbReference>
<dbReference type="AlphaFoldDB" id="A0AAU8DKB6"/>
<dbReference type="PANTHER" id="PTHR38436">
    <property type="entry name" value="POLYKETIDE CYCLASE SNOAL-LIKE DOMAIN"/>
    <property type="match status" value="1"/>
</dbReference>
<dbReference type="Pfam" id="PF07366">
    <property type="entry name" value="SnoaL"/>
    <property type="match status" value="1"/>
</dbReference>
<dbReference type="PANTHER" id="PTHR38436:SF1">
    <property type="entry name" value="ESTER CYCLASE"/>
    <property type="match status" value="1"/>
</dbReference>
<evidence type="ECO:0000313" key="1">
    <source>
        <dbReference type="EMBL" id="XCG62603.1"/>
    </source>
</evidence>
<proteinExistence type="predicted"/>
<dbReference type="InterPro" id="IPR032710">
    <property type="entry name" value="NTF2-like_dom_sf"/>
</dbReference>
<dbReference type="Gene3D" id="3.10.450.50">
    <property type="match status" value="1"/>
</dbReference>
<dbReference type="SUPFAM" id="SSF54427">
    <property type="entry name" value="NTF2-like"/>
    <property type="match status" value="1"/>
</dbReference>
<sequence>MPDSLQHIVKTFYRAFSGDTDLLDGVVTPDWEDIPLGPGQEPGPDGIKPMIKAIGASFTDFHILVHDVIDGRGPDGNGKIGVRAEMCGTHTGDMFGIPATGRAVHIPIHEFHDIQGGRLARTWHLEDWFGFFNQVGQAPQISKDTQ</sequence>
<dbReference type="GO" id="GO:0030638">
    <property type="term" value="P:polyketide metabolic process"/>
    <property type="evidence" value="ECO:0007669"/>
    <property type="project" value="InterPro"/>
</dbReference>
<protein>
    <submittedName>
        <fullName evidence="1">Ester cyclase</fullName>
    </submittedName>
</protein>
<name>A0AAU8DKB6_9ACTN</name>
<dbReference type="InterPro" id="IPR009959">
    <property type="entry name" value="Cyclase_SnoaL-like"/>
</dbReference>